<keyword evidence="8" id="KW-1185">Reference proteome</keyword>
<evidence type="ECO:0000256" key="4">
    <source>
        <dbReference type="ARBA" id="ARBA00023136"/>
    </source>
</evidence>
<evidence type="ECO:0000256" key="3">
    <source>
        <dbReference type="ARBA" id="ARBA00022989"/>
    </source>
</evidence>
<keyword evidence="2 5" id="KW-0812">Transmembrane</keyword>
<dbReference type="InterPro" id="IPR005829">
    <property type="entry name" value="Sugar_transporter_CS"/>
</dbReference>
<accession>A0ABW1KNQ7</accession>
<feature type="transmembrane region" description="Helical" evidence="5">
    <location>
        <begin position="149"/>
        <end position="169"/>
    </location>
</feature>
<feature type="transmembrane region" description="Helical" evidence="5">
    <location>
        <begin position="87"/>
        <end position="111"/>
    </location>
</feature>
<evidence type="ECO:0000313" key="8">
    <source>
        <dbReference type="Proteomes" id="UP001596203"/>
    </source>
</evidence>
<keyword evidence="4 5" id="KW-0472">Membrane</keyword>
<dbReference type="EMBL" id="JBHSPR010000090">
    <property type="protein sequence ID" value="MFC6023459.1"/>
    <property type="molecule type" value="Genomic_DNA"/>
</dbReference>
<dbReference type="Pfam" id="PF07690">
    <property type="entry name" value="MFS_1"/>
    <property type="match status" value="2"/>
</dbReference>
<organism evidence="7 8">
    <name type="scientific">Plantactinospora solaniradicis</name>
    <dbReference type="NCBI Taxonomy" id="1723736"/>
    <lineage>
        <taxon>Bacteria</taxon>
        <taxon>Bacillati</taxon>
        <taxon>Actinomycetota</taxon>
        <taxon>Actinomycetes</taxon>
        <taxon>Micromonosporales</taxon>
        <taxon>Micromonosporaceae</taxon>
        <taxon>Plantactinospora</taxon>
    </lineage>
</organism>
<dbReference type="PANTHER" id="PTHR23508">
    <property type="entry name" value="CARBOXYLIC ACID TRANSPORTER PROTEIN HOMOLOG"/>
    <property type="match status" value="1"/>
</dbReference>
<gene>
    <name evidence="7" type="ORF">ACFP2T_45800</name>
</gene>
<feature type="transmembrane region" description="Helical" evidence="5">
    <location>
        <begin position="381"/>
        <end position="404"/>
    </location>
</feature>
<dbReference type="PROSITE" id="PS50850">
    <property type="entry name" value="MFS"/>
    <property type="match status" value="1"/>
</dbReference>
<proteinExistence type="predicted"/>
<feature type="transmembrane region" description="Helical" evidence="5">
    <location>
        <begin position="175"/>
        <end position="195"/>
    </location>
</feature>
<dbReference type="InterPro" id="IPR036259">
    <property type="entry name" value="MFS_trans_sf"/>
</dbReference>
<dbReference type="Gene3D" id="1.20.1250.20">
    <property type="entry name" value="MFS general substrate transporter like domains"/>
    <property type="match status" value="1"/>
</dbReference>
<evidence type="ECO:0000256" key="2">
    <source>
        <dbReference type="ARBA" id="ARBA00022692"/>
    </source>
</evidence>
<sequence>MGLVTRLGSGPAVRRSQQVTLALCWAVLVVEGYDIVVYGAAVPMLLRVDAWELGEREIGLLGSAALVGMLFGAIVASLFADRLGRRPVLVSGVVVFSFGMLVCAAAPTPVVFGGGRLVVGLGTGVLLPTAAAFVAEFAPPGRRNLYQGVVFGGIGVGGALSAVSAIALAGSGFRAMFLVGVLPVVVLVPVLLRWLPESGEFLVARERAAGQPSIPAGSWPLLLSRDYASRTLLFWTATFLSLLVLFGSYTWLPLLMNRAGYDLGSSLRFLLALNFGVVAGSLMSSRLADRFGGRRVIFGSFVAASAAFALLAQAPPMLAGYALVAVVGVGAVNAQFLVNAYVAASYPTMHRGTAVGAALGIGRLGGVLGPVYGGWLLAERFPVAAGFYGFALPALLAAVVVAAFPGIPGSGIQQSAGVRGGRVRMQDSPGPA</sequence>
<feature type="transmembrane region" description="Helical" evidence="5">
    <location>
        <begin position="117"/>
        <end position="137"/>
    </location>
</feature>
<keyword evidence="3 5" id="KW-1133">Transmembrane helix</keyword>
<comment type="subcellular location">
    <subcellularLocation>
        <location evidence="1">Cell membrane</location>
        <topology evidence="1">Multi-pass membrane protein</topology>
    </subcellularLocation>
</comment>
<feature type="transmembrane region" description="Helical" evidence="5">
    <location>
        <begin position="320"/>
        <end position="342"/>
    </location>
</feature>
<feature type="transmembrane region" description="Helical" evidence="5">
    <location>
        <begin position="266"/>
        <end position="284"/>
    </location>
</feature>
<feature type="transmembrane region" description="Helical" evidence="5">
    <location>
        <begin position="21"/>
        <end position="46"/>
    </location>
</feature>
<evidence type="ECO:0000259" key="6">
    <source>
        <dbReference type="PROSITE" id="PS50850"/>
    </source>
</evidence>
<dbReference type="RefSeq" id="WP_377433778.1">
    <property type="nucleotide sequence ID" value="NZ_JBHSPR010000090.1"/>
</dbReference>
<feature type="transmembrane region" description="Helical" evidence="5">
    <location>
        <begin position="354"/>
        <end position="375"/>
    </location>
</feature>
<comment type="caution">
    <text evidence="7">The sequence shown here is derived from an EMBL/GenBank/DDBJ whole genome shotgun (WGS) entry which is preliminary data.</text>
</comment>
<protein>
    <submittedName>
        <fullName evidence="7">MFS transporter</fullName>
    </submittedName>
</protein>
<dbReference type="InterPro" id="IPR011701">
    <property type="entry name" value="MFS"/>
</dbReference>
<dbReference type="PANTHER" id="PTHR23508:SF10">
    <property type="entry name" value="CARBOXYLIC ACID TRANSPORTER PROTEIN HOMOLOG"/>
    <property type="match status" value="1"/>
</dbReference>
<reference evidence="8" key="1">
    <citation type="journal article" date="2019" name="Int. J. Syst. Evol. Microbiol.">
        <title>The Global Catalogue of Microorganisms (GCM) 10K type strain sequencing project: providing services to taxonomists for standard genome sequencing and annotation.</title>
        <authorList>
            <consortium name="The Broad Institute Genomics Platform"/>
            <consortium name="The Broad Institute Genome Sequencing Center for Infectious Disease"/>
            <person name="Wu L."/>
            <person name="Ma J."/>
        </authorList>
    </citation>
    <scope>NUCLEOTIDE SEQUENCE [LARGE SCALE GENOMIC DNA]</scope>
    <source>
        <strain evidence="8">ZS-35-S2</strain>
    </source>
</reference>
<feature type="domain" description="Major facilitator superfamily (MFS) profile" evidence="6">
    <location>
        <begin position="20"/>
        <end position="409"/>
    </location>
</feature>
<evidence type="ECO:0000256" key="5">
    <source>
        <dbReference type="SAM" id="Phobius"/>
    </source>
</evidence>
<dbReference type="SUPFAM" id="SSF103473">
    <property type="entry name" value="MFS general substrate transporter"/>
    <property type="match status" value="1"/>
</dbReference>
<evidence type="ECO:0000313" key="7">
    <source>
        <dbReference type="EMBL" id="MFC6023459.1"/>
    </source>
</evidence>
<dbReference type="InterPro" id="IPR020846">
    <property type="entry name" value="MFS_dom"/>
</dbReference>
<evidence type="ECO:0000256" key="1">
    <source>
        <dbReference type="ARBA" id="ARBA00004651"/>
    </source>
</evidence>
<dbReference type="PROSITE" id="PS00217">
    <property type="entry name" value="SUGAR_TRANSPORT_2"/>
    <property type="match status" value="1"/>
</dbReference>
<dbReference type="Proteomes" id="UP001596203">
    <property type="component" value="Unassembled WGS sequence"/>
</dbReference>
<feature type="transmembrane region" description="Helical" evidence="5">
    <location>
        <begin position="58"/>
        <end position="80"/>
    </location>
</feature>
<feature type="transmembrane region" description="Helical" evidence="5">
    <location>
        <begin position="296"/>
        <end position="314"/>
    </location>
</feature>
<feature type="transmembrane region" description="Helical" evidence="5">
    <location>
        <begin position="232"/>
        <end position="254"/>
    </location>
</feature>
<name>A0ABW1KNQ7_9ACTN</name>
<dbReference type="PROSITE" id="PS00216">
    <property type="entry name" value="SUGAR_TRANSPORT_1"/>
    <property type="match status" value="1"/>
</dbReference>